<accession>A0A1X2HLT3</accession>
<reference evidence="2 3" key="1">
    <citation type="submission" date="2016-07" db="EMBL/GenBank/DDBJ databases">
        <title>Pervasive Adenine N6-methylation of Active Genes in Fungi.</title>
        <authorList>
            <consortium name="DOE Joint Genome Institute"/>
            <person name="Mondo S.J."/>
            <person name="Dannebaum R.O."/>
            <person name="Kuo R.C."/>
            <person name="Labutti K."/>
            <person name="Haridas S."/>
            <person name="Kuo A."/>
            <person name="Salamov A."/>
            <person name="Ahrendt S.R."/>
            <person name="Lipzen A."/>
            <person name="Sullivan W."/>
            <person name="Andreopoulos W.B."/>
            <person name="Clum A."/>
            <person name="Lindquist E."/>
            <person name="Daum C."/>
            <person name="Ramamoorthy G.K."/>
            <person name="Gryganskyi A."/>
            <person name="Culley D."/>
            <person name="Magnuson J.K."/>
            <person name="James T.Y."/>
            <person name="O'Malley M.A."/>
            <person name="Stajich J.E."/>
            <person name="Spatafora J.W."/>
            <person name="Visel A."/>
            <person name="Grigoriev I.V."/>
        </authorList>
    </citation>
    <scope>NUCLEOTIDE SEQUENCE [LARGE SCALE GENOMIC DNA]</scope>
    <source>
        <strain evidence="2 3">NRRL 1336</strain>
    </source>
</reference>
<dbReference type="EMBL" id="MCGE01000060">
    <property type="protein sequence ID" value="ORY99656.1"/>
    <property type="molecule type" value="Genomic_DNA"/>
</dbReference>
<keyword evidence="3" id="KW-1185">Reference proteome</keyword>
<protein>
    <submittedName>
        <fullName evidence="2">Uncharacterized protein</fullName>
    </submittedName>
</protein>
<evidence type="ECO:0000313" key="3">
    <source>
        <dbReference type="Proteomes" id="UP000193560"/>
    </source>
</evidence>
<comment type="caution">
    <text evidence="2">The sequence shown here is derived from an EMBL/GenBank/DDBJ whole genome shotgun (WGS) entry which is preliminary data.</text>
</comment>
<keyword evidence="1" id="KW-0472">Membrane</keyword>
<keyword evidence="1" id="KW-0812">Transmembrane</keyword>
<gene>
    <name evidence="2" type="ORF">BCR42DRAFT_399035</name>
</gene>
<name>A0A1X2HLT3_9FUNG</name>
<dbReference type="Proteomes" id="UP000193560">
    <property type="component" value="Unassembled WGS sequence"/>
</dbReference>
<dbReference type="AlphaFoldDB" id="A0A1X2HLT3"/>
<evidence type="ECO:0000313" key="2">
    <source>
        <dbReference type="EMBL" id="ORY99656.1"/>
    </source>
</evidence>
<proteinExistence type="predicted"/>
<keyword evidence="1" id="KW-1133">Transmembrane helix</keyword>
<feature type="transmembrane region" description="Helical" evidence="1">
    <location>
        <begin position="44"/>
        <end position="63"/>
    </location>
</feature>
<organism evidence="2 3">
    <name type="scientific">Absidia repens</name>
    <dbReference type="NCBI Taxonomy" id="90262"/>
    <lineage>
        <taxon>Eukaryota</taxon>
        <taxon>Fungi</taxon>
        <taxon>Fungi incertae sedis</taxon>
        <taxon>Mucoromycota</taxon>
        <taxon>Mucoromycotina</taxon>
        <taxon>Mucoromycetes</taxon>
        <taxon>Mucorales</taxon>
        <taxon>Cunninghamellaceae</taxon>
        <taxon>Absidia</taxon>
    </lineage>
</organism>
<sequence>MKVDGFIVHPKKDENDMLRLLLILHPDNIPLIHRFGGALIMDSTYTPIPDTTVLFVILYIYIINRTLGKKSDKIRQIQVYPGPVYHPAPCQKCRVDPLLSVIRRILAGYEPA</sequence>
<evidence type="ECO:0000256" key="1">
    <source>
        <dbReference type="SAM" id="Phobius"/>
    </source>
</evidence>